<dbReference type="SUPFAM" id="SSF56988">
    <property type="entry name" value="Anthrax protective antigen"/>
    <property type="match status" value="1"/>
</dbReference>
<dbReference type="SMART" id="SM00758">
    <property type="entry name" value="PA14"/>
    <property type="match status" value="1"/>
</dbReference>
<gene>
    <name evidence="2" type="ORF">I5M32_07715</name>
</gene>
<comment type="caution">
    <text evidence="2">The sequence shown here is derived from an EMBL/GenBank/DDBJ whole genome shotgun (WGS) entry which is preliminary data.</text>
</comment>
<reference evidence="2 3" key="1">
    <citation type="submission" date="2020-12" db="EMBL/GenBank/DDBJ databases">
        <title>Bacterial novel species Pedobacter sp. SD-b isolated from soil.</title>
        <authorList>
            <person name="Jung H.-Y."/>
        </authorList>
    </citation>
    <scope>NUCLEOTIDE SEQUENCE [LARGE SCALE GENOMIC DNA]</scope>
    <source>
        <strain evidence="2 3">SD-b</strain>
    </source>
</reference>
<dbReference type="InterPro" id="IPR011658">
    <property type="entry name" value="PA14_dom"/>
</dbReference>
<dbReference type="PANTHER" id="PTHR43751:SF3">
    <property type="entry name" value="SULFATASE N-TERMINAL DOMAIN-CONTAINING PROTEIN"/>
    <property type="match status" value="1"/>
</dbReference>
<dbReference type="Proteomes" id="UP000660024">
    <property type="component" value="Unassembled WGS sequence"/>
</dbReference>
<dbReference type="SUPFAM" id="SSF53649">
    <property type="entry name" value="Alkaline phosphatase-like"/>
    <property type="match status" value="1"/>
</dbReference>
<evidence type="ECO:0000313" key="3">
    <source>
        <dbReference type="Proteomes" id="UP000660024"/>
    </source>
</evidence>
<evidence type="ECO:0000259" key="1">
    <source>
        <dbReference type="SMART" id="SM00758"/>
    </source>
</evidence>
<evidence type="ECO:0000313" key="2">
    <source>
        <dbReference type="EMBL" id="MBK0382844.1"/>
    </source>
</evidence>
<dbReference type="EMBL" id="JAEHFY010000009">
    <property type="protein sequence ID" value="MBK0382844.1"/>
    <property type="molecule type" value="Genomic_DNA"/>
</dbReference>
<keyword evidence="3" id="KW-1185">Reference proteome</keyword>
<dbReference type="InterPro" id="IPR052701">
    <property type="entry name" value="GAG_Ulvan_Degrading_Sulfatases"/>
</dbReference>
<name>A0ABS1BIZ9_9SPHI</name>
<dbReference type="Gene3D" id="3.40.720.10">
    <property type="entry name" value="Alkaline Phosphatase, subunit A"/>
    <property type="match status" value="1"/>
</dbReference>
<dbReference type="Gene3D" id="2.60.120.380">
    <property type="match status" value="1"/>
</dbReference>
<dbReference type="RefSeq" id="WP_200585625.1">
    <property type="nucleotide sequence ID" value="NZ_JAEHFY010000009.1"/>
</dbReference>
<protein>
    <submittedName>
        <fullName evidence="2">Sulfatase-like hydrolase/transferase</fullName>
    </submittedName>
</protein>
<feature type="domain" description="PA14" evidence="1">
    <location>
        <begin position="557"/>
        <end position="685"/>
    </location>
</feature>
<organism evidence="2 3">
    <name type="scientific">Pedobacter segetis</name>
    <dbReference type="NCBI Taxonomy" id="2793069"/>
    <lineage>
        <taxon>Bacteria</taxon>
        <taxon>Pseudomonadati</taxon>
        <taxon>Bacteroidota</taxon>
        <taxon>Sphingobacteriia</taxon>
        <taxon>Sphingobacteriales</taxon>
        <taxon>Sphingobacteriaceae</taxon>
        <taxon>Pedobacter</taxon>
    </lineage>
</organism>
<accession>A0ABS1BIZ9</accession>
<dbReference type="Pfam" id="PF00884">
    <property type="entry name" value="Sulfatase"/>
    <property type="match status" value="1"/>
</dbReference>
<dbReference type="Pfam" id="PF07691">
    <property type="entry name" value="PA14"/>
    <property type="match status" value="1"/>
</dbReference>
<dbReference type="PANTHER" id="PTHR43751">
    <property type="entry name" value="SULFATASE"/>
    <property type="match status" value="1"/>
</dbReference>
<proteinExistence type="predicted"/>
<sequence length="696" mass="79199">MRKSTTIFYFIFLLLGVTQNLKSIAQEIQKQRPNIIFILTDDLGVGDVGVFFQDQRRLTNDRNKPFTVTPYLDKMAQEGAVLDQYCAAPVCAPSRASIILGQSQGHANVRDNQFDKAINNNYTIGNVMQMIGYRTIAIGKWGLQGDPKWSKNGTLWPAVPMKRGFDEFFGYMRHEDGHEHYPHEGIYANKKQVYDGYKEVSKDLAKCYTGDLWTAKAKQYIINHQKGPDKNKPFMMYLAYDTPHAVLELPTQAYPSGFGLDGGVQWIGKPGHMINTADGSPDSWIDPEYINATYDDDNNPATPEVAWPDIYKRYATITKRIDNQVHDVLKLLKDLNIDQNTLVVFTSDNGPSIESYIRNEPYKANFFESFGPYDGIKRDVWEGGVREPTIAYWPGHIQSGLKISNPSMSYDWMPTFTDVAGYKGPVRSDGVSLLPELTGKGVQAKSNIYVEYFNKGKTPEYAEFTPAHRDRERGQMQMIRLGDTVAIRYNIKSPNDDFELYKINEDPKQAHDLNKSENLKQLQTYLKGRVLQMRLPDSSAPRPYDDSLIPANKIIANTNGWSRTEYNNKTPWISAPKGGVKSADVKDIKLDRLASSSVYFDGYVNIPSDGHYTFKMKAQGKAFLKIHEIAAIDEDYNYKGEEKRVTLNLAKGYHHIRLYFMKVKGETPDLKLAYSHDGTRFKDVNSYVPINRIKIK</sequence>
<dbReference type="InterPro" id="IPR000917">
    <property type="entry name" value="Sulfatase_N"/>
</dbReference>
<dbReference type="InterPro" id="IPR017850">
    <property type="entry name" value="Alkaline_phosphatase_core_sf"/>
</dbReference>